<comment type="function">
    <text evidence="16">Core subunit of the mitochondrial membrane respiratory chain NADH dehydrogenase (Complex I) which catalyzes electron transfer from NADH through the respiratory chain, using ubiquinone as an electron acceptor. Essential for the catalytic activity and assembly of complex I.</text>
</comment>
<dbReference type="PRINTS" id="PR01437">
    <property type="entry name" value="NUOXDRDTASE4"/>
</dbReference>
<evidence type="ECO:0000256" key="11">
    <source>
        <dbReference type="ARBA" id="ARBA00023027"/>
    </source>
</evidence>
<keyword evidence="9 16" id="KW-0249">Electron transport</keyword>
<sequence length="454" mass="50357">MIKIVLAATSILLLSNLTANIFYWTLLIILLLCMAMLSLVVLTPPLCAPIMVNHLLLIDTLNMPLVILTFWISSLMILASTKIKKQANKLNFFIAMVLILNWVLIMCFISANLLTFYVFFEASLIPTLILILSWGYQPERLQAGLYLVLYTLAASLPLLIAILFIYTSSLSTSMSFPHHIPQFFCSPILSSLWWLSCILAFLVKMPIFSAHLWLPKAHVEAPVAGSMVLAGILLKLGSYGLLRLSLMFQPMNLNLNFMVSSLALWGAAITSMICLRQTDMKALIAYSSVGHMGLLTAGLMTTSFWGLQGTLLIMISHGLCSSAMFATSNMLYESSSTRSLFLTKGLMNLFPALTLWWFLFNAANMAAPPFINLLGELTLFTSAISLNLIFMAPLALCSFFTGAYSLYLYTASFHGTTPSFMFASHLFSQSNYTLLMLHFIPLTTLILNPSLIMS</sequence>
<evidence type="ECO:0000256" key="16">
    <source>
        <dbReference type="RuleBase" id="RU003297"/>
    </source>
</evidence>
<evidence type="ECO:0000256" key="12">
    <source>
        <dbReference type="ARBA" id="ARBA00023075"/>
    </source>
</evidence>
<dbReference type="AlphaFoldDB" id="A0A220T2X4"/>
<evidence type="ECO:0000256" key="3">
    <source>
        <dbReference type="ARBA" id="ARBA00012944"/>
    </source>
</evidence>
<evidence type="ECO:0000256" key="1">
    <source>
        <dbReference type="ARBA" id="ARBA00004225"/>
    </source>
</evidence>
<evidence type="ECO:0000259" key="17">
    <source>
        <dbReference type="Pfam" id="PF00361"/>
    </source>
</evidence>
<comment type="catalytic activity">
    <reaction evidence="15 16">
        <text>a ubiquinone + NADH + 5 H(+)(in) = a ubiquinol + NAD(+) + 4 H(+)(out)</text>
        <dbReference type="Rhea" id="RHEA:29091"/>
        <dbReference type="Rhea" id="RHEA-COMP:9565"/>
        <dbReference type="Rhea" id="RHEA-COMP:9566"/>
        <dbReference type="ChEBI" id="CHEBI:15378"/>
        <dbReference type="ChEBI" id="CHEBI:16389"/>
        <dbReference type="ChEBI" id="CHEBI:17976"/>
        <dbReference type="ChEBI" id="CHEBI:57540"/>
        <dbReference type="ChEBI" id="CHEBI:57945"/>
        <dbReference type="EC" id="7.1.1.2"/>
    </reaction>
</comment>
<geneLocation type="mitochondrion" evidence="19"/>
<organism evidence="19">
    <name type="scientific">Melinna maculata</name>
    <dbReference type="NCBI Taxonomy" id="2019425"/>
    <lineage>
        <taxon>Eukaryota</taxon>
        <taxon>Metazoa</taxon>
        <taxon>Spiralia</taxon>
        <taxon>Lophotrochozoa</taxon>
        <taxon>Annelida</taxon>
        <taxon>Polychaeta</taxon>
        <taxon>Sedentaria</taxon>
        <taxon>Canalipalpata</taxon>
        <taxon>Terebellida</taxon>
        <taxon>Terebelliformia</taxon>
        <taxon>Melinnidae</taxon>
        <taxon>Melinna</taxon>
    </lineage>
</organism>
<dbReference type="GO" id="GO:0042773">
    <property type="term" value="P:ATP synthesis coupled electron transport"/>
    <property type="evidence" value="ECO:0007669"/>
    <property type="project" value="InterPro"/>
</dbReference>
<feature type="domain" description="NADH:quinone oxidoreductase/Mrp antiporter transmembrane" evidence="17">
    <location>
        <begin position="110"/>
        <end position="398"/>
    </location>
</feature>
<evidence type="ECO:0000256" key="5">
    <source>
        <dbReference type="ARBA" id="ARBA00022448"/>
    </source>
</evidence>
<dbReference type="InterPro" id="IPR000260">
    <property type="entry name" value="NADH4_N"/>
</dbReference>
<feature type="transmembrane region" description="Helical" evidence="16">
    <location>
        <begin position="339"/>
        <end position="359"/>
    </location>
</feature>
<proteinExistence type="inferred from homology"/>
<evidence type="ECO:0000313" key="19">
    <source>
        <dbReference type="EMBL" id="ASK49881.1"/>
    </source>
</evidence>
<evidence type="ECO:0000259" key="18">
    <source>
        <dbReference type="Pfam" id="PF01059"/>
    </source>
</evidence>
<feature type="domain" description="NADH:ubiquinone oxidoreductase chain 4 N-terminal" evidence="18">
    <location>
        <begin position="1"/>
        <end position="107"/>
    </location>
</feature>
<keyword evidence="8" id="KW-1278">Translocase</keyword>
<evidence type="ECO:0000256" key="14">
    <source>
        <dbReference type="ARBA" id="ARBA00023136"/>
    </source>
</evidence>
<evidence type="ECO:0000256" key="13">
    <source>
        <dbReference type="ARBA" id="ARBA00023128"/>
    </source>
</evidence>
<keyword evidence="12 16" id="KW-0830">Ubiquinone</keyword>
<dbReference type="GO" id="GO:0015990">
    <property type="term" value="P:electron transport coupled proton transport"/>
    <property type="evidence" value="ECO:0007669"/>
    <property type="project" value="TreeGrafter"/>
</dbReference>
<dbReference type="GO" id="GO:0048039">
    <property type="term" value="F:ubiquinone binding"/>
    <property type="evidence" value="ECO:0007669"/>
    <property type="project" value="TreeGrafter"/>
</dbReference>
<keyword evidence="5 16" id="KW-0813">Transport</keyword>
<evidence type="ECO:0000256" key="7">
    <source>
        <dbReference type="ARBA" id="ARBA00022692"/>
    </source>
</evidence>
<dbReference type="PANTHER" id="PTHR43507:SF20">
    <property type="entry name" value="NADH-UBIQUINONE OXIDOREDUCTASE CHAIN 4"/>
    <property type="match status" value="1"/>
</dbReference>
<dbReference type="GO" id="GO:0003954">
    <property type="term" value="F:NADH dehydrogenase activity"/>
    <property type="evidence" value="ECO:0007669"/>
    <property type="project" value="TreeGrafter"/>
</dbReference>
<protein>
    <recommendedName>
        <fullName evidence="4 16">NADH-ubiquinone oxidoreductase chain 4</fullName>
        <ecNumber evidence="3 16">7.1.1.2</ecNumber>
    </recommendedName>
</protein>
<dbReference type="Pfam" id="PF01059">
    <property type="entry name" value="Oxidored_q5_N"/>
    <property type="match status" value="1"/>
</dbReference>
<dbReference type="EMBL" id="KY972495">
    <property type="protein sequence ID" value="ASK49881.1"/>
    <property type="molecule type" value="Genomic_DNA"/>
</dbReference>
<evidence type="ECO:0000256" key="10">
    <source>
        <dbReference type="ARBA" id="ARBA00022989"/>
    </source>
</evidence>
<dbReference type="InterPro" id="IPR001750">
    <property type="entry name" value="ND/Mrp_TM"/>
</dbReference>
<evidence type="ECO:0000256" key="4">
    <source>
        <dbReference type="ARBA" id="ARBA00021006"/>
    </source>
</evidence>
<feature type="transmembrane region" description="Helical" evidence="16">
    <location>
        <begin position="433"/>
        <end position="452"/>
    </location>
</feature>
<reference evidence="19" key="1">
    <citation type="journal article" date="2017" name="Sci. Rep.">
        <title>Multiple introns in a deep-sea Annelid (Decemunciger: Ampharetidae) mitochondrial genome.</title>
        <authorList>
            <person name="Bernardino A.F."/>
            <person name="Li Y."/>
            <person name="Smith C.R."/>
            <person name="Halanych K.M."/>
        </authorList>
    </citation>
    <scope>NUCLEOTIDE SEQUENCE</scope>
</reference>
<feature type="transmembrane region" description="Helical" evidence="16">
    <location>
        <begin position="221"/>
        <end position="242"/>
    </location>
</feature>
<dbReference type="GO" id="GO:0008137">
    <property type="term" value="F:NADH dehydrogenase (ubiquinone) activity"/>
    <property type="evidence" value="ECO:0007669"/>
    <property type="project" value="UniProtKB-UniRule"/>
</dbReference>
<evidence type="ECO:0000256" key="8">
    <source>
        <dbReference type="ARBA" id="ARBA00022967"/>
    </source>
</evidence>
<feature type="transmembrane region" description="Helical" evidence="16">
    <location>
        <begin position="282"/>
        <end position="305"/>
    </location>
</feature>
<feature type="transmembrane region" description="Helical" evidence="16">
    <location>
        <begin position="54"/>
        <end position="78"/>
    </location>
</feature>
<feature type="transmembrane region" description="Helical" evidence="16">
    <location>
        <begin position="90"/>
        <end position="111"/>
    </location>
</feature>
<dbReference type="InterPro" id="IPR003918">
    <property type="entry name" value="NADH_UbQ_OxRdtase"/>
</dbReference>
<dbReference type="PANTHER" id="PTHR43507">
    <property type="entry name" value="NADH-UBIQUINONE OXIDOREDUCTASE CHAIN 4"/>
    <property type="match status" value="1"/>
</dbReference>
<evidence type="ECO:0000256" key="6">
    <source>
        <dbReference type="ARBA" id="ARBA00022660"/>
    </source>
</evidence>
<feature type="transmembrane region" description="Helical" evidence="16">
    <location>
        <begin position="117"/>
        <end position="136"/>
    </location>
</feature>
<comment type="similarity">
    <text evidence="2 16">Belongs to the complex I subunit 4 family.</text>
</comment>
<evidence type="ECO:0000256" key="2">
    <source>
        <dbReference type="ARBA" id="ARBA00009025"/>
    </source>
</evidence>
<feature type="transmembrane region" description="Helical" evidence="16">
    <location>
        <begin position="254"/>
        <end position="275"/>
    </location>
</feature>
<feature type="transmembrane region" description="Helical" evidence="16">
    <location>
        <begin position="143"/>
        <end position="166"/>
    </location>
</feature>
<keyword evidence="13 16" id="KW-0496">Mitochondrion</keyword>
<gene>
    <name evidence="19" type="primary">NAD4</name>
</gene>
<keyword evidence="11 16" id="KW-0520">NAD</keyword>
<dbReference type="GO" id="GO:0031966">
    <property type="term" value="C:mitochondrial membrane"/>
    <property type="evidence" value="ECO:0007669"/>
    <property type="project" value="UniProtKB-SubCell"/>
</dbReference>
<dbReference type="Pfam" id="PF00361">
    <property type="entry name" value="Proton_antipo_M"/>
    <property type="match status" value="1"/>
</dbReference>
<feature type="transmembrane region" description="Helical" evidence="16">
    <location>
        <begin position="379"/>
        <end position="399"/>
    </location>
</feature>
<keyword evidence="6 16" id="KW-0679">Respiratory chain</keyword>
<keyword evidence="10 16" id="KW-1133">Transmembrane helix</keyword>
<accession>A0A220T2X4</accession>
<feature type="transmembrane region" description="Helical" evidence="16">
    <location>
        <begin position="21"/>
        <end position="42"/>
    </location>
</feature>
<evidence type="ECO:0000256" key="15">
    <source>
        <dbReference type="ARBA" id="ARBA00049551"/>
    </source>
</evidence>
<evidence type="ECO:0000256" key="9">
    <source>
        <dbReference type="ARBA" id="ARBA00022982"/>
    </source>
</evidence>
<name>A0A220T2X4_9ANNE</name>
<dbReference type="EC" id="7.1.1.2" evidence="3 16"/>
<keyword evidence="14 16" id="KW-0472">Membrane</keyword>
<keyword evidence="7 16" id="KW-0812">Transmembrane</keyword>
<comment type="subcellular location">
    <subcellularLocation>
        <location evidence="1 16">Mitochondrion membrane</location>
        <topology evidence="1 16">Multi-pass membrane protein</topology>
    </subcellularLocation>
</comment>
<feature type="transmembrane region" description="Helical" evidence="16">
    <location>
        <begin position="311"/>
        <end position="332"/>
    </location>
</feature>